<feature type="region of interest" description="Disordered" evidence="1">
    <location>
        <begin position="67"/>
        <end position="88"/>
    </location>
</feature>
<keyword evidence="3" id="KW-1185">Reference proteome</keyword>
<accession>A0ABP1C3D2</accession>
<dbReference type="EMBL" id="OZ023710">
    <property type="protein sequence ID" value="CAK9883363.1"/>
    <property type="molecule type" value="Genomic_DNA"/>
</dbReference>
<evidence type="ECO:0000313" key="3">
    <source>
        <dbReference type="Proteomes" id="UP001497522"/>
    </source>
</evidence>
<reference evidence="2" key="1">
    <citation type="submission" date="2024-03" db="EMBL/GenBank/DDBJ databases">
        <authorList>
            <consortium name="ELIXIR-Norway"/>
            <consortium name="Elixir Norway"/>
        </authorList>
    </citation>
    <scope>NUCLEOTIDE SEQUENCE</scope>
</reference>
<organism evidence="2 3">
    <name type="scientific">Sphagnum jensenii</name>
    <dbReference type="NCBI Taxonomy" id="128206"/>
    <lineage>
        <taxon>Eukaryota</taxon>
        <taxon>Viridiplantae</taxon>
        <taxon>Streptophyta</taxon>
        <taxon>Embryophyta</taxon>
        <taxon>Bryophyta</taxon>
        <taxon>Sphagnophytina</taxon>
        <taxon>Sphagnopsida</taxon>
        <taxon>Sphagnales</taxon>
        <taxon>Sphagnaceae</taxon>
        <taxon>Sphagnum</taxon>
    </lineage>
</organism>
<sequence length="103" mass="11831">MAMAFCMMESSSWCRYSKRRKRRRRLLQKHSGGMEAGYGSRARHWNGIKSGVTGGWTSRDYNFQLISSSDSSSSEEDGASPAERPDEQRMLSPCLGYFYRLFL</sequence>
<protein>
    <submittedName>
        <fullName evidence="2">Uncharacterized protein</fullName>
    </submittedName>
</protein>
<gene>
    <name evidence="2" type="ORF">CSSPJE1EN2_LOCUS24614</name>
</gene>
<evidence type="ECO:0000256" key="1">
    <source>
        <dbReference type="SAM" id="MobiDB-lite"/>
    </source>
</evidence>
<dbReference type="Proteomes" id="UP001497522">
    <property type="component" value="Chromosome 9"/>
</dbReference>
<evidence type="ECO:0000313" key="2">
    <source>
        <dbReference type="EMBL" id="CAK9883363.1"/>
    </source>
</evidence>
<name>A0ABP1C3D2_9BRYO</name>
<proteinExistence type="predicted"/>